<evidence type="ECO:0000256" key="4">
    <source>
        <dbReference type="ARBA" id="ARBA00022763"/>
    </source>
</evidence>
<keyword evidence="5 8" id="KW-0233">DNA recombination</keyword>
<dbReference type="InterPro" id="IPR022572">
    <property type="entry name" value="DNA_rep/recomb_RecO_N"/>
</dbReference>
<evidence type="ECO:0000313" key="11">
    <source>
        <dbReference type="Proteomes" id="UP001589766"/>
    </source>
</evidence>
<dbReference type="PANTHER" id="PTHR33991">
    <property type="entry name" value="DNA REPAIR PROTEIN RECO"/>
    <property type="match status" value="1"/>
</dbReference>
<proteinExistence type="inferred from homology"/>
<dbReference type="Pfam" id="PF11967">
    <property type="entry name" value="RecO_N"/>
    <property type="match status" value="1"/>
</dbReference>
<feature type="domain" description="DNA replication/recombination mediator RecO N-terminal" evidence="9">
    <location>
        <begin position="21"/>
        <end position="96"/>
    </location>
</feature>
<keyword evidence="4 8" id="KW-0227">DNA damage</keyword>
<keyword evidence="11" id="KW-1185">Reference proteome</keyword>
<evidence type="ECO:0000313" key="10">
    <source>
        <dbReference type="EMBL" id="MFC0249878.1"/>
    </source>
</evidence>
<comment type="caution">
    <text evidence="10">The sequence shown here is derived from an EMBL/GenBank/DDBJ whole genome shotgun (WGS) entry which is preliminary data.</text>
</comment>
<evidence type="ECO:0000256" key="6">
    <source>
        <dbReference type="ARBA" id="ARBA00023204"/>
    </source>
</evidence>
<dbReference type="NCBIfam" id="TIGR00613">
    <property type="entry name" value="reco"/>
    <property type="match status" value="1"/>
</dbReference>
<evidence type="ECO:0000256" key="2">
    <source>
        <dbReference type="ARBA" id="ARBA00007452"/>
    </source>
</evidence>
<dbReference type="Gene3D" id="1.20.1440.120">
    <property type="entry name" value="Recombination protein O, C-terminal domain"/>
    <property type="match status" value="1"/>
</dbReference>
<dbReference type="InterPro" id="IPR042242">
    <property type="entry name" value="RecO_C"/>
</dbReference>
<sequence>MSGSGGRSSGRGGAGYAANSYRTHALVLRTYKLGEADRIIVLLTPGHGQIRAVAKGVRRTTSKFGATLEPFMLSRLQLVRGRNLDIITQAESVTPYGQWIAQDYDAYSAASAMVETAERLTVSDIGEVGELGERGEPPRPDGRVEAPSQYRLLHGALAALARGTHAPRLLLYSYLLRSLATAGWAASFTTCSRCGAPGPHRSVNVTLGGSVCDDCRPPGSATPAPATVELLAALQSGRWEVADAAPEQAHREAAGIVSGYLQFHLERHLKSLSVMDQSP</sequence>
<organism evidence="10 11">
    <name type="scientific">Citricoccus parietis</name>
    <dbReference type="NCBI Taxonomy" id="592307"/>
    <lineage>
        <taxon>Bacteria</taxon>
        <taxon>Bacillati</taxon>
        <taxon>Actinomycetota</taxon>
        <taxon>Actinomycetes</taxon>
        <taxon>Micrococcales</taxon>
        <taxon>Micrococcaceae</taxon>
        <taxon>Citricoccus</taxon>
    </lineage>
</organism>
<evidence type="ECO:0000256" key="3">
    <source>
        <dbReference type="ARBA" id="ARBA00021310"/>
    </source>
</evidence>
<dbReference type="PANTHER" id="PTHR33991:SF1">
    <property type="entry name" value="DNA REPAIR PROTEIN RECO"/>
    <property type="match status" value="1"/>
</dbReference>
<dbReference type="InterPro" id="IPR003717">
    <property type="entry name" value="RecO"/>
</dbReference>
<name>A0ABV6F8N8_9MICC</name>
<dbReference type="InterPro" id="IPR037278">
    <property type="entry name" value="ARFGAP/RecO"/>
</dbReference>
<keyword evidence="6 8" id="KW-0234">DNA repair</keyword>
<dbReference type="RefSeq" id="WP_378043152.1">
    <property type="nucleotide sequence ID" value="NZ_JBHLWH010000043.1"/>
</dbReference>
<dbReference type="Proteomes" id="UP001589766">
    <property type="component" value="Unassembled WGS sequence"/>
</dbReference>
<evidence type="ECO:0000256" key="8">
    <source>
        <dbReference type="HAMAP-Rule" id="MF_00201"/>
    </source>
</evidence>
<gene>
    <name evidence="8 10" type="primary">recO</name>
    <name evidence="10" type="ORF">ACFFIO_15330</name>
</gene>
<comment type="function">
    <text evidence="1 8">Involved in DNA repair and RecF pathway recombination.</text>
</comment>
<dbReference type="Gene3D" id="2.40.50.140">
    <property type="entry name" value="Nucleic acid-binding proteins"/>
    <property type="match status" value="1"/>
</dbReference>
<dbReference type="Pfam" id="PF02565">
    <property type="entry name" value="RecO_C"/>
    <property type="match status" value="1"/>
</dbReference>
<dbReference type="HAMAP" id="MF_00201">
    <property type="entry name" value="RecO"/>
    <property type="match status" value="1"/>
</dbReference>
<dbReference type="SUPFAM" id="SSF50249">
    <property type="entry name" value="Nucleic acid-binding proteins"/>
    <property type="match status" value="1"/>
</dbReference>
<dbReference type="InterPro" id="IPR012340">
    <property type="entry name" value="NA-bd_OB-fold"/>
</dbReference>
<evidence type="ECO:0000256" key="5">
    <source>
        <dbReference type="ARBA" id="ARBA00023172"/>
    </source>
</evidence>
<reference evidence="10 11" key="1">
    <citation type="submission" date="2024-09" db="EMBL/GenBank/DDBJ databases">
        <authorList>
            <person name="Sun Q."/>
            <person name="Mori K."/>
        </authorList>
    </citation>
    <scope>NUCLEOTIDE SEQUENCE [LARGE SCALE GENOMIC DNA]</scope>
    <source>
        <strain evidence="10 11">CCM 7609</strain>
    </source>
</reference>
<comment type="similarity">
    <text evidence="2 8">Belongs to the RecO family.</text>
</comment>
<accession>A0ABV6F8N8</accession>
<dbReference type="SUPFAM" id="SSF57863">
    <property type="entry name" value="ArfGap/RecO-like zinc finger"/>
    <property type="match status" value="1"/>
</dbReference>
<evidence type="ECO:0000256" key="7">
    <source>
        <dbReference type="ARBA" id="ARBA00033409"/>
    </source>
</evidence>
<protein>
    <recommendedName>
        <fullName evidence="3 8">DNA repair protein RecO</fullName>
    </recommendedName>
    <alternativeName>
        <fullName evidence="7 8">Recombination protein O</fullName>
    </alternativeName>
</protein>
<evidence type="ECO:0000256" key="1">
    <source>
        <dbReference type="ARBA" id="ARBA00003065"/>
    </source>
</evidence>
<dbReference type="EMBL" id="JBHLWH010000043">
    <property type="protein sequence ID" value="MFC0249878.1"/>
    <property type="molecule type" value="Genomic_DNA"/>
</dbReference>
<evidence type="ECO:0000259" key="9">
    <source>
        <dbReference type="Pfam" id="PF11967"/>
    </source>
</evidence>